<reference evidence="1" key="1">
    <citation type="journal article" date="2014" name="Int. J. Syst. Evol. Microbiol.">
        <title>Complete genome sequence of Corynebacterium casei LMG S-19264T (=DSM 44701T), isolated from a smear-ripened cheese.</title>
        <authorList>
            <consortium name="US DOE Joint Genome Institute (JGI-PGF)"/>
            <person name="Walter F."/>
            <person name="Albersmeier A."/>
            <person name="Kalinowski J."/>
            <person name="Ruckert C."/>
        </authorList>
    </citation>
    <scope>NUCLEOTIDE SEQUENCE</scope>
    <source>
        <strain evidence="1">VKM B-2935</strain>
    </source>
</reference>
<dbReference type="Proteomes" id="UP001143328">
    <property type="component" value="Unassembled WGS sequence"/>
</dbReference>
<reference evidence="1" key="2">
    <citation type="submission" date="2023-01" db="EMBL/GenBank/DDBJ databases">
        <authorList>
            <person name="Sun Q."/>
            <person name="Evtushenko L."/>
        </authorList>
    </citation>
    <scope>NUCLEOTIDE SEQUENCE</scope>
    <source>
        <strain evidence="1">VKM B-2935</strain>
    </source>
</reference>
<dbReference type="InterPro" id="IPR036770">
    <property type="entry name" value="Ankyrin_rpt-contain_sf"/>
</dbReference>
<gene>
    <name evidence="1" type="ORF">GCM10017655_16090</name>
</gene>
<dbReference type="Gene3D" id="1.25.40.20">
    <property type="entry name" value="Ankyrin repeat-containing domain"/>
    <property type="match status" value="1"/>
</dbReference>
<sequence>MLLDAVLNEPHKVPSIVAENPALLYETNWTGENVLHWLSVENLHEEVRLLRGLGSPIPAYALIDAVDHGYLETIIALLELGAEVVPSCITSALNNEYFALSRKKKSLIRRYFRQFGHEI</sequence>
<evidence type="ECO:0000313" key="1">
    <source>
        <dbReference type="EMBL" id="GLK88547.1"/>
    </source>
</evidence>
<proteinExistence type="predicted"/>
<dbReference type="SUPFAM" id="SSF48403">
    <property type="entry name" value="Ankyrin repeat"/>
    <property type="match status" value="1"/>
</dbReference>
<dbReference type="EMBL" id="BSFN01000003">
    <property type="protein sequence ID" value="GLK88547.1"/>
    <property type="molecule type" value="Genomic_DNA"/>
</dbReference>
<evidence type="ECO:0000313" key="2">
    <source>
        <dbReference type="Proteomes" id="UP001143328"/>
    </source>
</evidence>
<name>A0A9W6K4C1_9PSED</name>
<organism evidence="1 2">
    <name type="scientific">Pseudomonas turukhanskensis</name>
    <dbReference type="NCBI Taxonomy" id="1806536"/>
    <lineage>
        <taxon>Bacteria</taxon>
        <taxon>Pseudomonadati</taxon>
        <taxon>Pseudomonadota</taxon>
        <taxon>Gammaproteobacteria</taxon>
        <taxon>Pseudomonadales</taxon>
        <taxon>Pseudomonadaceae</taxon>
        <taxon>Pseudomonas</taxon>
    </lineage>
</organism>
<comment type="caution">
    <text evidence="1">The sequence shown here is derived from an EMBL/GenBank/DDBJ whole genome shotgun (WGS) entry which is preliminary data.</text>
</comment>
<protein>
    <recommendedName>
        <fullName evidence="3">Ankyrin repeat domain-containing protein</fullName>
    </recommendedName>
</protein>
<dbReference type="AlphaFoldDB" id="A0A9W6K4C1"/>
<evidence type="ECO:0008006" key="3">
    <source>
        <dbReference type="Google" id="ProtNLM"/>
    </source>
</evidence>
<keyword evidence="2" id="KW-1185">Reference proteome</keyword>
<accession>A0A9W6K4C1</accession>